<dbReference type="Proteomes" id="UP000799439">
    <property type="component" value="Unassembled WGS sequence"/>
</dbReference>
<keyword evidence="2" id="KW-0560">Oxidoreductase</keyword>
<keyword evidence="4" id="KW-1185">Reference proteome</keyword>
<evidence type="ECO:0000256" key="1">
    <source>
        <dbReference type="ARBA" id="ARBA00006484"/>
    </source>
</evidence>
<comment type="caution">
    <text evidence="3">The sequence shown here is derived from an EMBL/GenBank/DDBJ whole genome shotgun (WGS) entry which is preliminary data.</text>
</comment>
<dbReference type="PANTHER" id="PTHR24320:SF283">
    <property type="entry name" value="RETINOL DEHYDROGENASE 11"/>
    <property type="match status" value="1"/>
</dbReference>
<name>A0A9P4MDH7_9PEZI</name>
<evidence type="ECO:0000313" key="3">
    <source>
        <dbReference type="EMBL" id="KAF2149203.1"/>
    </source>
</evidence>
<dbReference type="OrthoDB" id="191139at2759"/>
<dbReference type="Gene3D" id="3.40.50.720">
    <property type="entry name" value="NAD(P)-binding Rossmann-like Domain"/>
    <property type="match status" value="1"/>
</dbReference>
<proteinExistence type="inferred from homology"/>
<dbReference type="PANTHER" id="PTHR24320">
    <property type="entry name" value="RETINOL DEHYDROGENASE"/>
    <property type="match status" value="1"/>
</dbReference>
<dbReference type="GO" id="GO:0016491">
    <property type="term" value="F:oxidoreductase activity"/>
    <property type="evidence" value="ECO:0007669"/>
    <property type="project" value="UniProtKB-KW"/>
</dbReference>
<dbReference type="AlphaFoldDB" id="A0A9P4MDH7"/>
<evidence type="ECO:0000256" key="2">
    <source>
        <dbReference type="ARBA" id="ARBA00023002"/>
    </source>
</evidence>
<evidence type="ECO:0000313" key="4">
    <source>
        <dbReference type="Proteomes" id="UP000799439"/>
    </source>
</evidence>
<organism evidence="3 4">
    <name type="scientific">Myriangium duriaei CBS 260.36</name>
    <dbReference type="NCBI Taxonomy" id="1168546"/>
    <lineage>
        <taxon>Eukaryota</taxon>
        <taxon>Fungi</taxon>
        <taxon>Dikarya</taxon>
        <taxon>Ascomycota</taxon>
        <taxon>Pezizomycotina</taxon>
        <taxon>Dothideomycetes</taxon>
        <taxon>Dothideomycetidae</taxon>
        <taxon>Myriangiales</taxon>
        <taxon>Myriangiaceae</taxon>
        <taxon>Myriangium</taxon>
    </lineage>
</organism>
<accession>A0A9P4MDH7</accession>
<dbReference type="EMBL" id="ML996091">
    <property type="protein sequence ID" value="KAF2149203.1"/>
    <property type="molecule type" value="Genomic_DNA"/>
</dbReference>
<dbReference type="InterPro" id="IPR036291">
    <property type="entry name" value="NAD(P)-bd_dom_sf"/>
</dbReference>
<comment type="similarity">
    <text evidence="1">Belongs to the short-chain dehydrogenases/reductases (SDR) family.</text>
</comment>
<sequence length="348" mass="37553">MTTRNDFGPRTNGSEVAQAFSDRIKGRVVVITGVSPNSLGGTLAGIVAQHRPAKLILASRSLPNLQAVAKSITTTTSTCHPDLVELDLHAPSSICRSSQTISSLTSTIDLLINTAHATSSVHRFTRSGHEFQFAFHLGHYQLTNLLLPLLLHASSASPPGSVRIINTTSEGHRLSPIRFSDPTFQRFPIPASESPPPSLPSHLLPSAEQKYKTFIAYAQAKTADILHSLALTTRLDKEGVRSYAVHPGTINTSLPRNLSPADLQTLYAGTEGTWITPDQGVATLLVAALDPGLDKRQDGVYLSGCRTAKPARHARDPATAERLWGFSGRLVKEGEEVERRVGREKGKL</sequence>
<reference evidence="3" key="1">
    <citation type="journal article" date="2020" name="Stud. Mycol.">
        <title>101 Dothideomycetes genomes: a test case for predicting lifestyles and emergence of pathogens.</title>
        <authorList>
            <person name="Haridas S."/>
            <person name="Albert R."/>
            <person name="Binder M."/>
            <person name="Bloem J."/>
            <person name="Labutti K."/>
            <person name="Salamov A."/>
            <person name="Andreopoulos B."/>
            <person name="Baker S."/>
            <person name="Barry K."/>
            <person name="Bills G."/>
            <person name="Bluhm B."/>
            <person name="Cannon C."/>
            <person name="Castanera R."/>
            <person name="Culley D."/>
            <person name="Daum C."/>
            <person name="Ezra D."/>
            <person name="Gonzalez J."/>
            <person name="Henrissat B."/>
            <person name="Kuo A."/>
            <person name="Liang C."/>
            <person name="Lipzen A."/>
            <person name="Lutzoni F."/>
            <person name="Magnuson J."/>
            <person name="Mondo S."/>
            <person name="Nolan M."/>
            <person name="Ohm R."/>
            <person name="Pangilinan J."/>
            <person name="Park H.-J."/>
            <person name="Ramirez L."/>
            <person name="Alfaro M."/>
            <person name="Sun H."/>
            <person name="Tritt A."/>
            <person name="Yoshinaga Y."/>
            <person name="Zwiers L.-H."/>
            <person name="Turgeon B."/>
            <person name="Goodwin S."/>
            <person name="Spatafora J."/>
            <person name="Crous P."/>
            <person name="Grigoriev I."/>
        </authorList>
    </citation>
    <scope>NUCLEOTIDE SEQUENCE</scope>
    <source>
        <strain evidence="3">CBS 260.36</strain>
    </source>
</reference>
<dbReference type="SUPFAM" id="SSF51735">
    <property type="entry name" value="NAD(P)-binding Rossmann-fold domains"/>
    <property type="match status" value="1"/>
</dbReference>
<gene>
    <name evidence="3" type="ORF">K461DRAFT_329312</name>
</gene>
<protein>
    <submittedName>
        <fullName evidence="3">Oxidoreductase-like protein</fullName>
    </submittedName>
</protein>